<dbReference type="KEGG" id="sami:SAMIE_1012550"/>
<accession>A0A494VZB1</accession>
<evidence type="ECO:0008006" key="3">
    <source>
        <dbReference type="Google" id="ProtNLM"/>
    </source>
</evidence>
<evidence type="ECO:0000313" key="2">
    <source>
        <dbReference type="Proteomes" id="UP000279959"/>
    </source>
</evidence>
<sequence length="290" mass="31624">MKRLFEQFAVIDWSGEAVARPKGLALAIAERDRRPPVLLRPDGGWSRGAVTDWLREHAQAGTRLLVGLDLSPAFPFLDQGAYFPGWDGSPADAVALWAMVDAMAQDDPHLSVGSLLRHAEMKRHFRLQRDCGDLFPAGRGRLRLCEVGQAAMGLSPYSCFNLVGAAQVGKSSLTGMRTLHRLRGAVPVWPFDPVPDEGPLIVEIYTALAARAALVPKGRSKMRDGASLDAALEAFGTAPHRPLARYDDHATDAILTTAWLRHVADDTHLWNPPGLTPPIARTEGWTFGVM</sequence>
<protein>
    <recommendedName>
        <fullName evidence="3">DUF429 domain-containing protein</fullName>
    </recommendedName>
</protein>
<dbReference type="RefSeq" id="WP_066700918.1">
    <property type="nucleotide sequence ID" value="NZ_AP018664.1"/>
</dbReference>
<organism evidence="1 2">
    <name type="scientific">Sphingobium amiense</name>
    <dbReference type="NCBI Taxonomy" id="135719"/>
    <lineage>
        <taxon>Bacteria</taxon>
        <taxon>Pseudomonadati</taxon>
        <taxon>Pseudomonadota</taxon>
        <taxon>Alphaproteobacteria</taxon>
        <taxon>Sphingomonadales</taxon>
        <taxon>Sphingomonadaceae</taxon>
        <taxon>Sphingobium</taxon>
    </lineage>
</organism>
<evidence type="ECO:0000313" key="1">
    <source>
        <dbReference type="EMBL" id="BBD97754.1"/>
    </source>
</evidence>
<dbReference type="Proteomes" id="UP000279959">
    <property type="component" value="Chromosome"/>
</dbReference>
<proteinExistence type="predicted"/>
<dbReference type="EMBL" id="AP018664">
    <property type="protein sequence ID" value="BBD97754.1"/>
    <property type="molecule type" value="Genomic_DNA"/>
</dbReference>
<gene>
    <name evidence="1" type="ORF">SAMIE_1012550</name>
</gene>
<keyword evidence="2" id="KW-1185">Reference proteome</keyword>
<reference evidence="1 2" key="1">
    <citation type="submission" date="2018-05" db="EMBL/GenBank/DDBJ databases">
        <title>Complete Genome Sequence of the Nonylphenol-Degrading Bacterium Sphingobium amiense DSM 16289T.</title>
        <authorList>
            <person name="Ootsuka M."/>
            <person name="Nishizawa T."/>
            <person name="Ohta H."/>
        </authorList>
    </citation>
    <scope>NUCLEOTIDE SEQUENCE [LARGE SCALE GENOMIC DNA]</scope>
    <source>
        <strain evidence="1 2">DSM 16289</strain>
    </source>
</reference>
<dbReference type="AlphaFoldDB" id="A0A494VZB1"/>
<name>A0A494VZB1_9SPHN</name>